<sequence length="145" mass="16555">MTLHGFSSKVVCKEFHLTLKGAARAWFEALLPGTIINFTKLACFFLTQVMASRKMRRPAAYLLMVKQRDDESLKSYISRFDRECITTYDQDEKITLAALLGGIWPCNPFMTEIAQRTPTLLREFMDHADGFINAEDMLLALTAPR</sequence>
<dbReference type="Gramene" id="Jr06_13340_p1">
    <property type="protein sequence ID" value="cds.Jr06_13340_p1"/>
    <property type="gene ID" value="Jr06_13340"/>
</dbReference>
<evidence type="ECO:0000313" key="2">
    <source>
        <dbReference type="RefSeq" id="XP_018829378.1"/>
    </source>
</evidence>
<accession>A0A2I4FCK9</accession>
<evidence type="ECO:0000313" key="1">
    <source>
        <dbReference type="Proteomes" id="UP000235220"/>
    </source>
</evidence>
<proteinExistence type="predicted"/>
<protein>
    <submittedName>
        <fullName evidence="2">Uncharacterized protein LOC108997514</fullName>
    </submittedName>
</protein>
<dbReference type="PANTHER" id="PTHR33223:SF10">
    <property type="entry name" value="AMINOTRANSFERASE-LIKE PLANT MOBILE DOMAIN-CONTAINING PROTEIN"/>
    <property type="match status" value="1"/>
</dbReference>
<dbReference type="AlphaFoldDB" id="A0A2I4FCK9"/>
<dbReference type="Proteomes" id="UP000235220">
    <property type="component" value="Chromosome 6"/>
</dbReference>
<name>A0A2I4FCK9_JUGRE</name>
<organism evidence="1 2">
    <name type="scientific">Juglans regia</name>
    <name type="common">English walnut</name>
    <dbReference type="NCBI Taxonomy" id="51240"/>
    <lineage>
        <taxon>Eukaryota</taxon>
        <taxon>Viridiplantae</taxon>
        <taxon>Streptophyta</taxon>
        <taxon>Embryophyta</taxon>
        <taxon>Tracheophyta</taxon>
        <taxon>Spermatophyta</taxon>
        <taxon>Magnoliopsida</taxon>
        <taxon>eudicotyledons</taxon>
        <taxon>Gunneridae</taxon>
        <taxon>Pentapetalae</taxon>
        <taxon>rosids</taxon>
        <taxon>fabids</taxon>
        <taxon>Fagales</taxon>
        <taxon>Juglandaceae</taxon>
        <taxon>Juglans</taxon>
    </lineage>
</organism>
<dbReference type="RefSeq" id="XP_018829378.1">
    <property type="nucleotide sequence ID" value="XM_018973833.1"/>
</dbReference>
<dbReference type="GeneID" id="108997514"/>
<dbReference type="Pfam" id="PF03732">
    <property type="entry name" value="Retrotrans_gag"/>
    <property type="match status" value="1"/>
</dbReference>
<dbReference type="InterPro" id="IPR005162">
    <property type="entry name" value="Retrotrans_gag_dom"/>
</dbReference>
<dbReference type="STRING" id="51240.A0A2I4FCK9"/>
<dbReference type="PANTHER" id="PTHR33223">
    <property type="entry name" value="CCHC-TYPE DOMAIN-CONTAINING PROTEIN"/>
    <property type="match status" value="1"/>
</dbReference>
<keyword evidence="1" id="KW-1185">Reference proteome</keyword>
<dbReference type="KEGG" id="jre:108997514"/>
<reference evidence="2" key="1">
    <citation type="submission" date="2025-08" db="UniProtKB">
        <authorList>
            <consortium name="RefSeq"/>
        </authorList>
    </citation>
    <scope>IDENTIFICATION</scope>
    <source>
        <tissue evidence="2">Leaves</tissue>
    </source>
</reference>
<dbReference type="OrthoDB" id="1737504at2759"/>
<gene>
    <name evidence="2" type="primary">LOC108997514</name>
</gene>